<keyword evidence="1" id="KW-1133">Transmembrane helix</keyword>
<dbReference type="EMBL" id="KL197709">
    <property type="protein sequence ID" value="KDQ64403.1"/>
    <property type="molecule type" value="Genomic_DNA"/>
</dbReference>
<feature type="transmembrane region" description="Helical" evidence="1">
    <location>
        <begin position="256"/>
        <end position="276"/>
    </location>
</feature>
<dbReference type="Proteomes" id="UP000027265">
    <property type="component" value="Unassembled WGS sequence"/>
</dbReference>
<keyword evidence="1" id="KW-0812">Transmembrane</keyword>
<evidence type="ECO:0000256" key="2">
    <source>
        <dbReference type="SAM" id="SignalP"/>
    </source>
</evidence>
<evidence type="ECO:0000313" key="3">
    <source>
        <dbReference type="EMBL" id="KDQ64403.1"/>
    </source>
</evidence>
<dbReference type="InParanoid" id="A0A067QBF7"/>
<reference evidence="4" key="1">
    <citation type="journal article" date="2014" name="Proc. Natl. Acad. Sci. U.S.A.">
        <title>Extensive sampling of basidiomycete genomes demonstrates inadequacy of the white-rot/brown-rot paradigm for wood decay fungi.</title>
        <authorList>
            <person name="Riley R."/>
            <person name="Salamov A.A."/>
            <person name="Brown D.W."/>
            <person name="Nagy L.G."/>
            <person name="Floudas D."/>
            <person name="Held B.W."/>
            <person name="Levasseur A."/>
            <person name="Lombard V."/>
            <person name="Morin E."/>
            <person name="Otillar R."/>
            <person name="Lindquist E.A."/>
            <person name="Sun H."/>
            <person name="LaButti K.M."/>
            <person name="Schmutz J."/>
            <person name="Jabbour D."/>
            <person name="Luo H."/>
            <person name="Baker S.E."/>
            <person name="Pisabarro A.G."/>
            <person name="Walton J.D."/>
            <person name="Blanchette R.A."/>
            <person name="Henrissat B."/>
            <person name="Martin F."/>
            <person name="Cullen D."/>
            <person name="Hibbett D.S."/>
            <person name="Grigoriev I.V."/>
        </authorList>
    </citation>
    <scope>NUCLEOTIDE SEQUENCE [LARGE SCALE GENOMIC DNA]</scope>
    <source>
        <strain evidence="4">MUCL 33604</strain>
    </source>
</reference>
<feature type="transmembrane region" description="Helical" evidence="1">
    <location>
        <begin position="127"/>
        <end position="146"/>
    </location>
</feature>
<keyword evidence="2" id="KW-0732">Signal</keyword>
<feature type="transmembrane region" description="Helical" evidence="1">
    <location>
        <begin position="427"/>
        <end position="452"/>
    </location>
</feature>
<dbReference type="STRING" id="933084.A0A067QBF7"/>
<feature type="transmembrane region" description="Helical" evidence="1">
    <location>
        <begin position="527"/>
        <end position="554"/>
    </location>
</feature>
<proteinExistence type="predicted"/>
<accession>A0A067QBF7</accession>
<feature type="transmembrane region" description="Helical" evidence="1">
    <location>
        <begin position="575"/>
        <end position="598"/>
    </location>
</feature>
<feature type="transmembrane region" description="Helical" evidence="1">
    <location>
        <begin position="216"/>
        <end position="236"/>
    </location>
</feature>
<feature type="signal peptide" evidence="2">
    <location>
        <begin position="1"/>
        <end position="37"/>
    </location>
</feature>
<organism evidence="3 4">
    <name type="scientific">Jaapia argillacea MUCL 33604</name>
    <dbReference type="NCBI Taxonomy" id="933084"/>
    <lineage>
        <taxon>Eukaryota</taxon>
        <taxon>Fungi</taxon>
        <taxon>Dikarya</taxon>
        <taxon>Basidiomycota</taxon>
        <taxon>Agaricomycotina</taxon>
        <taxon>Agaricomycetes</taxon>
        <taxon>Agaricomycetidae</taxon>
        <taxon>Jaapiales</taxon>
        <taxon>Jaapiaceae</taxon>
        <taxon>Jaapia</taxon>
    </lineage>
</organism>
<feature type="transmembrane region" description="Helical" evidence="1">
    <location>
        <begin position="464"/>
        <end position="486"/>
    </location>
</feature>
<dbReference type="AlphaFoldDB" id="A0A067QBF7"/>
<dbReference type="OrthoDB" id="5392263at2759"/>
<name>A0A067QBF7_9AGAM</name>
<keyword evidence="4" id="KW-1185">Reference proteome</keyword>
<sequence>MSGLFNIGRVARLQTPSWSYAVFLFVLICGAIHPALATDFTQCIAEIKSGEWGTVGLADDHGNPTSNISEANAITYELCIRACGSGPDAFQWSAFSQQFATWLLPNLALASQLPYGAKNRLGNLTSVVLALGSPMLAAYSLALTVLNGRWVTRRFQSIVYPNTGYAVRILNSLQQVSLRITSEDALLNSLVILHKNDEWWKELADALDYTQTWSMAAAASIAWVIIAYILSIIDAFNNFSGNSYPTVQSLRTVVNYFGKGVGFLWLWLLPVVVGWLQISPKCDWIRLTKALERTNPIAYVPTPNDVVRASTISEERAFMIDAHPDGLLCHRHGSIACDEELTAPIFNYTRLLGWVQAVEDVVAVFRVAAQKANHHIPVDPDVVWKGQGRQDIHRDNRTGTVDQVIAYCQAPTYFRRSRWGPGVYKRVIVASFFALSLQWGTTGAAILVPYLTPTVGLGCRSGAYLVYGTIATFIWAILLTSSVLSHYAHPRSHRSQRLLPSCRASSIAGLLSIILRRVGKVLATCNAIWLVVLCMFQFTSFFDSCYCASCVLGLRSRAFDIVQATAADLELMRSGWIAAVTLASGCALLFICFVNLFIDPTCH</sequence>
<dbReference type="HOGENOM" id="CLU_015738_0_0_1"/>
<keyword evidence="1" id="KW-0472">Membrane</keyword>
<protein>
    <submittedName>
        <fullName evidence="3">Uncharacterized protein</fullName>
    </submittedName>
</protein>
<evidence type="ECO:0000256" key="1">
    <source>
        <dbReference type="SAM" id="Phobius"/>
    </source>
</evidence>
<feature type="chain" id="PRO_5001647426" evidence="2">
    <location>
        <begin position="38"/>
        <end position="603"/>
    </location>
</feature>
<gene>
    <name evidence="3" type="ORF">JAAARDRAFT_166574</name>
</gene>
<evidence type="ECO:0000313" key="4">
    <source>
        <dbReference type="Proteomes" id="UP000027265"/>
    </source>
</evidence>